<name>A0A401TCY2_CHIPU</name>
<dbReference type="Proteomes" id="UP000287033">
    <property type="component" value="Unassembled WGS sequence"/>
</dbReference>
<proteinExistence type="predicted"/>
<accession>A0A401TCY2</accession>
<dbReference type="EMBL" id="BEZZ01031050">
    <property type="protein sequence ID" value="GCC40489.1"/>
    <property type="molecule type" value="Genomic_DNA"/>
</dbReference>
<sequence length="157" mass="17507">MTVSPPCCPPDDEELSLQSPAVQLSENVQQQLEELVIDGDLLEVTLDESQNIWRVLQAVRGPPHEKLHKLLQIEKLESKLTRIRGKDSAEKRRKRKPEKGDSLVLQGQEDPEDVDTTEPKRNKSETPSPATVSSLVSGQQEGDRQDSQSPVTHNGVE</sequence>
<feature type="non-terminal residue" evidence="2">
    <location>
        <position position="157"/>
    </location>
</feature>
<feature type="region of interest" description="Disordered" evidence="1">
    <location>
        <begin position="81"/>
        <end position="157"/>
    </location>
</feature>
<evidence type="ECO:0000313" key="2">
    <source>
        <dbReference type="EMBL" id="GCC40489.1"/>
    </source>
</evidence>
<comment type="caution">
    <text evidence="2">The sequence shown here is derived from an EMBL/GenBank/DDBJ whole genome shotgun (WGS) entry which is preliminary data.</text>
</comment>
<dbReference type="AlphaFoldDB" id="A0A401TCY2"/>
<feature type="compositionally biased region" description="Polar residues" evidence="1">
    <location>
        <begin position="125"/>
        <end position="140"/>
    </location>
</feature>
<dbReference type="OrthoDB" id="1678912at2759"/>
<keyword evidence="3" id="KW-1185">Reference proteome</keyword>
<organism evidence="2 3">
    <name type="scientific">Chiloscyllium punctatum</name>
    <name type="common">Brownbanded bambooshark</name>
    <name type="synonym">Hemiscyllium punctatum</name>
    <dbReference type="NCBI Taxonomy" id="137246"/>
    <lineage>
        <taxon>Eukaryota</taxon>
        <taxon>Metazoa</taxon>
        <taxon>Chordata</taxon>
        <taxon>Craniata</taxon>
        <taxon>Vertebrata</taxon>
        <taxon>Chondrichthyes</taxon>
        <taxon>Elasmobranchii</taxon>
        <taxon>Galeomorphii</taxon>
        <taxon>Galeoidea</taxon>
        <taxon>Orectolobiformes</taxon>
        <taxon>Hemiscylliidae</taxon>
        <taxon>Chiloscyllium</taxon>
    </lineage>
</organism>
<evidence type="ECO:0000313" key="3">
    <source>
        <dbReference type="Proteomes" id="UP000287033"/>
    </source>
</evidence>
<evidence type="ECO:0000256" key="1">
    <source>
        <dbReference type="SAM" id="MobiDB-lite"/>
    </source>
</evidence>
<feature type="compositionally biased region" description="Basic and acidic residues" evidence="1">
    <location>
        <begin position="81"/>
        <end position="90"/>
    </location>
</feature>
<feature type="compositionally biased region" description="Polar residues" evidence="1">
    <location>
        <begin position="147"/>
        <end position="157"/>
    </location>
</feature>
<protein>
    <submittedName>
        <fullName evidence="2">Uncharacterized protein</fullName>
    </submittedName>
</protein>
<dbReference type="STRING" id="137246.A0A401TCY2"/>
<reference evidence="2 3" key="1">
    <citation type="journal article" date="2018" name="Nat. Ecol. Evol.">
        <title>Shark genomes provide insights into elasmobranch evolution and the origin of vertebrates.</title>
        <authorList>
            <person name="Hara Y"/>
            <person name="Yamaguchi K"/>
            <person name="Onimaru K"/>
            <person name="Kadota M"/>
            <person name="Koyanagi M"/>
            <person name="Keeley SD"/>
            <person name="Tatsumi K"/>
            <person name="Tanaka K"/>
            <person name="Motone F"/>
            <person name="Kageyama Y"/>
            <person name="Nozu R"/>
            <person name="Adachi N"/>
            <person name="Nishimura O"/>
            <person name="Nakagawa R"/>
            <person name="Tanegashima C"/>
            <person name="Kiyatake I"/>
            <person name="Matsumoto R"/>
            <person name="Murakumo K"/>
            <person name="Nishida K"/>
            <person name="Terakita A"/>
            <person name="Kuratani S"/>
            <person name="Sato K"/>
            <person name="Hyodo S Kuraku.S."/>
        </authorList>
    </citation>
    <scope>NUCLEOTIDE SEQUENCE [LARGE SCALE GENOMIC DNA]</scope>
</reference>
<gene>
    <name evidence="2" type="ORF">chiPu_0024011</name>
</gene>